<dbReference type="GO" id="GO:0046872">
    <property type="term" value="F:metal ion binding"/>
    <property type="evidence" value="ECO:0007669"/>
    <property type="project" value="UniProtKB-KW"/>
</dbReference>
<organism evidence="5 6">
    <name type="scientific">Nocardia pseudobrasiliensis</name>
    <dbReference type="NCBI Taxonomy" id="45979"/>
    <lineage>
        <taxon>Bacteria</taxon>
        <taxon>Bacillati</taxon>
        <taxon>Actinomycetota</taxon>
        <taxon>Actinomycetes</taxon>
        <taxon>Mycobacteriales</taxon>
        <taxon>Nocardiaceae</taxon>
        <taxon>Nocardia</taxon>
    </lineage>
</organism>
<dbReference type="InterPro" id="IPR013154">
    <property type="entry name" value="ADH-like_N"/>
</dbReference>
<protein>
    <submittedName>
        <fullName evidence="5">Alcohol dehydrogenase</fullName>
    </submittedName>
</protein>
<dbReference type="RefSeq" id="WP_067993301.1">
    <property type="nucleotide sequence ID" value="NZ_QQBC01000002.1"/>
</dbReference>
<dbReference type="AlphaFoldDB" id="A0A370IC84"/>
<dbReference type="EMBL" id="QQBC01000002">
    <property type="protein sequence ID" value="RDI68352.1"/>
    <property type="molecule type" value="Genomic_DNA"/>
</dbReference>
<dbReference type="Gene3D" id="3.40.50.720">
    <property type="entry name" value="NAD(P)-binding Rossmann-like Domain"/>
    <property type="match status" value="1"/>
</dbReference>
<keyword evidence="2" id="KW-0479">Metal-binding</keyword>
<reference evidence="5 6" key="1">
    <citation type="submission" date="2018-07" db="EMBL/GenBank/DDBJ databases">
        <title>Genomic Encyclopedia of Type Strains, Phase IV (KMG-IV): sequencing the most valuable type-strain genomes for metagenomic binning, comparative biology and taxonomic classification.</title>
        <authorList>
            <person name="Goeker M."/>
        </authorList>
    </citation>
    <scope>NUCLEOTIDE SEQUENCE [LARGE SCALE GENOMIC DNA]</scope>
    <source>
        <strain evidence="5 6">DSM 44290</strain>
    </source>
</reference>
<dbReference type="SUPFAM" id="SSF51735">
    <property type="entry name" value="NAD(P)-binding Rossmann-fold domains"/>
    <property type="match status" value="1"/>
</dbReference>
<evidence type="ECO:0000313" key="6">
    <source>
        <dbReference type="Proteomes" id="UP000254869"/>
    </source>
</evidence>
<proteinExistence type="predicted"/>
<dbReference type="InterPro" id="IPR011032">
    <property type="entry name" value="GroES-like_sf"/>
</dbReference>
<dbReference type="PANTHER" id="PTHR42813:SF7">
    <property type="entry name" value="ALCOHOL DEHYDROGENASE (ZN-DEPENDENT)-RELATED"/>
    <property type="match status" value="1"/>
</dbReference>
<accession>A0A370IC84</accession>
<evidence type="ECO:0000256" key="1">
    <source>
        <dbReference type="ARBA" id="ARBA00001947"/>
    </source>
</evidence>
<dbReference type="InterPro" id="IPR036291">
    <property type="entry name" value="NAD(P)-bd_dom_sf"/>
</dbReference>
<dbReference type="Pfam" id="PF08240">
    <property type="entry name" value="ADH_N"/>
    <property type="match status" value="1"/>
</dbReference>
<evidence type="ECO:0000313" key="5">
    <source>
        <dbReference type="EMBL" id="RDI68352.1"/>
    </source>
</evidence>
<sequence length="385" mass="41337">MRELNLLAPGTLRWLDRPEPKLLRDDDAIVRPFVASRCDSEWTAASSLLRVLRFCSRARLLDPVFRDAFGAPAFAGPCAVGHECVAEVVEVGPAVAAVGVGDKVVVPFTVSCGDCDYCRRGLTAKCVTARRDSGQERPLAWYGHGSPTGPYGGMVSDFFRVPYANHMLARLPHGLEPLRVAAASDNLTDGFRCVVPHLRHRPNARVLVVGGLARSVGLYAAGIAAACGAQVDYLDSSPERLAVAEALGAHPKERPGLLRFPRPSESYEVVVDASNVPAGVPFSIRSTAPGGICEVPSYHMAAYTAVPLMHMTLTDITLHVGLSHPGAILPEVLAWVHDNDFAAEKVAPEVSDFDDAPKAYGTKRVTKPVLYRAPLTRSLPTAAKY</sequence>
<dbReference type="STRING" id="1210086.GCA_001613105_01329"/>
<dbReference type="SUPFAM" id="SSF50129">
    <property type="entry name" value="GroES-like"/>
    <property type="match status" value="1"/>
</dbReference>
<dbReference type="Proteomes" id="UP000254869">
    <property type="component" value="Unassembled WGS sequence"/>
</dbReference>
<keyword evidence="3" id="KW-0862">Zinc</keyword>
<comment type="cofactor">
    <cofactor evidence="1">
        <name>Zn(2+)</name>
        <dbReference type="ChEBI" id="CHEBI:29105"/>
    </cofactor>
</comment>
<dbReference type="Gene3D" id="3.90.180.10">
    <property type="entry name" value="Medium-chain alcohol dehydrogenases, catalytic domain"/>
    <property type="match status" value="1"/>
</dbReference>
<keyword evidence="6" id="KW-1185">Reference proteome</keyword>
<name>A0A370IC84_9NOCA</name>
<dbReference type="PANTHER" id="PTHR42813">
    <property type="entry name" value="ZINC-TYPE ALCOHOL DEHYDROGENASE-LIKE"/>
    <property type="match status" value="1"/>
</dbReference>
<evidence type="ECO:0000256" key="3">
    <source>
        <dbReference type="ARBA" id="ARBA00022833"/>
    </source>
</evidence>
<evidence type="ECO:0000256" key="2">
    <source>
        <dbReference type="ARBA" id="ARBA00022723"/>
    </source>
</evidence>
<feature type="domain" description="Alcohol dehydrogenase-like N-terminal" evidence="4">
    <location>
        <begin position="72"/>
        <end position="165"/>
    </location>
</feature>
<gene>
    <name evidence="5" type="ORF">DFR76_102753</name>
</gene>
<comment type="caution">
    <text evidence="5">The sequence shown here is derived from an EMBL/GenBank/DDBJ whole genome shotgun (WGS) entry which is preliminary data.</text>
</comment>
<evidence type="ECO:0000259" key="4">
    <source>
        <dbReference type="Pfam" id="PF08240"/>
    </source>
</evidence>